<gene>
    <name evidence="1" type="ordered locus">Snas_6242</name>
</gene>
<evidence type="ECO:0000313" key="1">
    <source>
        <dbReference type="EMBL" id="ADD45863.1"/>
    </source>
</evidence>
<evidence type="ECO:0000313" key="2">
    <source>
        <dbReference type="Proteomes" id="UP000000844"/>
    </source>
</evidence>
<protein>
    <submittedName>
        <fullName evidence="1">Uncharacterized protein</fullName>
    </submittedName>
</protein>
<name>D3Q2W2_STANL</name>
<dbReference type="RefSeq" id="WP_013021434.1">
    <property type="nucleotide sequence ID" value="NC_013947.1"/>
</dbReference>
<dbReference type="AlphaFoldDB" id="D3Q2W2"/>
<reference evidence="1 2" key="1">
    <citation type="journal article" date="2009" name="Stand. Genomic Sci.">
        <title>Complete genome sequence of Stackebrandtia nassauensis type strain (LLR-40K-21).</title>
        <authorList>
            <person name="Munk C."/>
            <person name="Lapidus A."/>
            <person name="Copeland A."/>
            <person name="Jando M."/>
            <person name="Mayilraj S."/>
            <person name="Glavina Del Rio T."/>
            <person name="Nolan M."/>
            <person name="Chen F."/>
            <person name="Lucas S."/>
            <person name="Tice H."/>
            <person name="Cheng J.F."/>
            <person name="Han C."/>
            <person name="Detter J.C."/>
            <person name="Bruce D."/>
            <person name="Goodwin L."/>
            <person name="Chain P."/>
            <person name="Pitluck S."/>
            <person name="Goker M."/>
            <person name="Ovchinikova G."/>
            <person name="Pati A."/>
            <person name="Ivanova N."/>
            <person name="Mavromatis K."/>
            <person name="Chen A."/>
            <person name="Palaniappan K."/>
            <person name="Land M."/>
            <person name="Hauser L."/>
            <person name="Chang Y.J."/>
            <person name="Jeffries C.D."/>
            <person name="Bristow J."/>
            <person name="Eisen J.A."/>
            <person name="Markowitz V."/>
            <person name="Hugenholtz P."/>
            <person name="Kyrpides N.C."/>
            <person name="Klenk H.P."/>
        </authorList>
    </citation>
    <scope>NUCLEOTIDE SEQUENCE [LARGE SCALE GENOMIC DNA]</scope>
    <source>
        <strain evidence="2">DSM 44728 / CIP 108903 / NRRL B-16338 / NBRC 102104 / LLR-40K-21</strain>
    </source>
</reference>
<organism evidence="1 2">
    <name type="scientific">Stackebrandtia nassauensis (strain DSM 44728 / CIP 108903 / NRRL B-16338 / NBRC 102104 / LLR-40K-21)</name>
    <dbReference type="NCBI Taxonomy" id="446470"/>
    <lineage>
        <taxon>Bacteria</taxon>
        <taxon>Bacillati</taxon>
        <taxon>Actinomycetota</taxon>
        <taxon>Actinomycetes</taxon>
        <taxon>Glycomycetales</taxon>
        <taxon>Glycomycetaceae</taxon>
        <taxon>Stackebrandtia</taxon>
    </lineage>
</organism>
<sequence length="119" mass="13053">MTDNERPERLPSTAAETQEVMDRLEFDAPPSTPAEEAELLAQLPPAGSPIMTVRSLRMPIELAERVSKAAEKAGIPKTAWIRQAIEAQLAEEEEDTRVVSLADVRRALSLVRPAQDHAA</sequence>
<dbReference type="OrthoDB" id="4557439at2"/>
<dbReference type="HOGENOM" id="CLU_2059990_0_0_11"/>
<dbReference type="EMBL" id="CP001778">
    <property type="protein sequence ID" value="ADD45863.1"/>
    <property type="molecule type" value="Genomic_DNA"/>
</dbReference>
<proteinExistence type="predicted"/>
<dbReference type="GO" id="GO:0006355">
    <property type="term" value="P:regulation of DNA-templated transcription"/>
    <property type="evidence" value="ECO:0007669"/>
    <property type="project" value="InterPro"/>
</dbReference>
<dbReference type="InterPro" id="IPR010985">
    <property type="entry name" value="Ribbon_hlx_hlx"/>
</dbReference>
<dbReference type="KEGG" id="sna:Snas_6242"/>
<dbReference type="eggNOG" id="COG4710">
    <property type="taxonomic scope" value="Bacteria"/>
</dbReference>
<accession>D3Q2W2</accession>
<dbReference type="Proteomes" id="UP000000844">
    <property type="component" value="Chromosome"/>
</dbReference>
<dbReference type="SUPFAM" id="SSF47598">
    <property type="entry name" value="Ribbon-helix-helix"/>
    <property type="match status" value="1"/>
</dbReference>
<keyword evidence="2" id="KW-1185">Reference proteome</keyword>